<reference evidence="3" key="1">
    <citation type="submission" date="2025-08" db="UniProtKB">
        <authorList>
            <consortium name="RefSeq"/>
        </authorList>
    </citation>
    <scope>IDENTIFICATION</scope>
</reference>
<protein>
    <submittedName>
        <fullName evidence="3">Uncharacterized protein LOC112051970</fullName>
    </submittedName>
</protein>
<keyword evidence="2" id="KW-1185">Reference proteome</keyword>
<sequence>MAKFTQEHHAGKSIKKQNGLTMFASTPLEVSKIETKAPAMFSSLTKLPTPITVKRNTQHPIIKARKLTFDDGEDSDNMDGESKLENSPENLSSVTKVTTVETIKRRRLQRTNLVGKRLFVDKDEQNNVECSTKDTTSNRDISKVLTPLHTPKRDCISKRGMNARRLTFRDAENEDFSPVKLFSNDFLPSEEKLHTPESMDWSSSRVMVLNVGIFIRPIRDNSK</sequence>
<feature type="region of interest" description="Disordered" evidence="1">
    <location>
        <begin position="68"/>
        <end position="95"/>
    </location>
</feature>
<dbReference type="KEGG" id="bany:112051970"/>
<evidence type="ECO:0000313" key="3">
    <source>
        <dbReference type="RefSeq" id="XP_023946609.2"/>
    </source>
</evidence>
<evidence type="ECO:0000313" key="2">
    <source>
        <dbReference type="Proteomes" id="UP001652582"/>
    </source>
</evidence>
<dbReference type="OrthoDB" id="6906150at2759"/>
<dbReference type="Proteomes" id="UP001652582">
    <property type="component" value="Chromosome 8"/>
</dbReference>
<organism evidence="2 3">
    <name type="scientific">Bicyclus anynana</name>
    <name type="common">Squinting bush brown butterfly</name>
    <dbReference type="NCBI Taxonomy" id="110368"/>
    <lineage>
        <taxon>Eukaryota</taxon>
        <taxon>Metazoa</taxon>
        <taxon>Ecdysozoa</taxon>
        <taxon>Arthropoda</taxon>
        <taxon>Hexapoda</taxon>
        <taxon>Insecta</taxon>
        <taxon>Pterygota</taxon>
        <taxon>Neoptera</taxon>
        <taxon>Endopterygota</taxon>
        <taxon>Lepidoptera</taxon>
        <taxon>Glossata</taxon>
        <taxon>Ditrysia</taxon>
        <taxon>Papilionoidea</taxon>
        <taxon>Nymphalidae</taxon>
        <taxon>Satyrinae</taxon>
        <taxon>Satyrini</taxon>
        <taxon>Mycalesina</taxon>
        <taxon>Bicyclus</taxon>
    </lineage>
</organism>
<dbReference type="RefSeq" id="XP_023946609.2">
    <property type="nucleotide sequence ID" value="XM_024090841.2"/>
</dbReference>
<feature type="compositionally biased region" description="Acidic residues" evidence="1">
    <location>
        <begin position="70"/>
        <end position="79"/>
    </location>
</feature>
<dbReference type="AlphaFoldDB" id="A0A6J1NI31"/>
<proteinExistence type="predicted"/>
<gene>
    <name evidence="3" type="primary">LOC112051970</name>
</gene>
<evidence type="ECO:0000256" key="1">
    <source>
        <dbReference type="SAM" id="MobiDB-lite"/>
    </source>
</evidence>
<name>A0A6J1NI31_BICAN</name>
<accession>A0A6J1NI31</accession>
<dbReference type="GeneID" id="112051970"/>